<comment type="similarity">
    <text evidence="2">Belongs to the methyltransferase superfamily. Trimethylguanosine synthase family.</text>
</comment>
<dbReference type="GeneID" id="88171087"/>
<dbReference type="PANTHER" id="PTHR14741">
    <property type="entry name" value="S-ADENOSYLMETHIONINE-DEPENDENT METHYLTRANSFERASE RELATED"/>
    <property type="match status" value="1"/>
</dbReference>
<dbReference type="RefSeq" id="XP_062875192.1">
    <property type="nucleotide sequence ID" value="XM_063019122.1"/>
</dbReference>
<evidence type="ECO:0000256" key="2">
    <source>
        <dbReference type="ARBA" id="ARBA00025783"/>
    </source>
</evidence>
<dbReference type="Gene3D" id="3.40.50.150">
    <property type="entry name" value="Vaccinia Virus protein VP39"/>
    <property type="match status" value="1"/>
</dbReference>
<dbReference type="GO" id="GO:0005634">
    <property type="term" value="C:nucleus"/>
    <property type="evidence" value="ECO:0007669"/>
    <property type="project" value="TreeGrafter"/>
</dbReference>
<dbReference type="PANTHER" id="PTHR14741:SF32">
    <property type="entry name" value="TRIMETHYLGUANOSINE SYNTHASE"/>
    <property type="match status" value="1"/>
</dbReference>
<gene>
    <name evidence="8" type="ORF">PUMCH_000018</name>
</gene>
<dbReference type="GO" id="GO:0071164">
    <property type="term" value="F:RNA cap trimethylguanosine synthase activity"/>
    <property type="evidence" value="ECO:0007669"/>
    <property type="project" value="TreeGrafter"/>
</dbReference>
<dbReference type="EMBL" id="CP138894">
    <property type="protein sequence ID" value="WPK22805.1"/>
    <property type="molecule type" value="Genomic_DNA"/>
</dbReference>
<accession>A0AAX4H2H5</accession>
<evidence type="ECO:0000256" key="4">
    <source>
        <dbReference type="ARBA" id="ARBA00048740"/>
    </source>
</evidence>
<evidence type="ECO:0000256" key="3">
    <source>
        <dbReference type="ARBA" id="ARBA00047418"/>
    </source>
</evidence>
<proteinExistence type="inferred from homology"/>
<dbReference type="SUPFAM" id="SSF53335">
    <property type="entry name" value="S-adenosyl-L-methionine-dependent methyltransferases"/>
    <property type="match status" value="1"/>
</dbReference>
<sequence>MSDDEVILEPELLMHTLHTLPKQCKKYWNKRYKIFSKYDEGVFLSSELWYSVTPEITAEATALLVKKLIPDCKNVLDVCCGGGGNTIQFAKLFERVGGVDINPTNVKCSRHNCLIYGVSEKTWFIEGDWLELAKSPKWLPEDLTDGKFDFVFCSPPWGGPNYKHQLTFDLNVMQPFNLRELCNSMMPLAKNFGFFLPRNLDFDQLRQIGWELGFPKTRVVCLRQDSRPMAILAIFGPSFENDI</sequence>
<organism evidence="8 9">
    <name type="scientific">Australozyma saopauloensis</name>
    <dbReference type="NCBI Taxonomy" id="291208"/>
    <lineage>
        <taxon>Eukaryota</taxon>
        <taxon>Fungi</taxon>
        <taxon>Dikarya</taxon>
        <taxon>Ascomycota</taxon>
        <taxon>Saccharomycotina</taxon>
        <taxon>Pichiomycetes</taxon>
        <taxon>Metschnikowiaceae</taxon>
        <taxon>Australozyma</taxon>
    </lineage>
</organism>
<comment type="catalytic activity">
    <reaction evidence="5">
        <text>a 5'-end (N(2),N(7)-dimethyl 5'-triphosphoguanosine)-ribonucleoside in snRNA + S-adenosyl-L-methionine = a 5'-end (N(2),N(2),N(7)-trimethyl 5'-triphosphoguanosine)-ribonucleoside in snRNA + S-adenosyl-L-homocysteine + H(+)</text>
        <dbReference type="Rhea" id="RHEA:78479"/>
        <dbReference type="Rhea" id="RHEA-COMP:19087"/>
        <dbReference type="Rhea" id="RHEA-COMP:19089"/>
        <dbReference type="ChEBI" id="CHEBI:15378"/>
        <dbReference type="ChEBI" id="CHEBI:57856"/>
        <dbReference type="ChEBI" id="CHEBI:59789"/>
        <dbReference type="ChEBI" id="CHEBI:167623"/>
        <dbReference type="ChEBI" id="CHEBI:172880"/>
    </reaction>
    <physiologicalReaction direction="left-to-right" evidence="5">
        <dbReference type="Rhea" id="RHEA:78480"/>
    </physiologicalReaction>
</comment>
<dbReference type="CDD" id="cd02440">
    <property type="entry name" value="AdoMet_MTases"/>
    <property type="match status" value="1"/>
</dbReference>
<dbReference type="Pfam" id="PF09445">
    <property type="entry name" value="Methyltransf_15"/>
    <property type="match status" value="1"/>
</dbReference>
<evidence type="ECO:0000256" key="5">
    <source>
        <dbReference type="ARBA" id="ARBA00048763"/>
    </source>
</evidence>
<evidence type="ECO:0000256" key="6">
    <source>
        <dbReference type="ARBA" id="ARBA00049075"/>
    </source>
</evidence>
<evidence type="ECO:0000256" key="1">
    <source>
        <dbReference type="ARBA" id="ARBA00018517"/>
    </source>
</evidence>
<name>A0AAX4H2H5_9ASCO</name>
<comment type="catalytic activity">
    <reaction evidence="6">
        <text>a 5'-end (N(7)-methyl 5'-triphosphoguanosine)-ribonucleoside in snRNA + S-adenosyl-L-methionine = a 5'-end (N(2),N(7)-dimethyl 5'-triphosphoguanosine)-ribonucleoside in snRNA + S-adenosyl-L-homocysteine + H(+)</text>
        <dbReference type="Rhea" id="RHEA:78471"/>
        <dbReference type="Rhea" id="RHEA-COMP:19085"/>
        <dbReference type="Rhea" id="RHEA-COMP:19087"/>
        <dbReference type="ChEBI" id="CHEBI:15378"/>
        <dbReference type="ChEBI" id="CHEBI:57856"/>
        <dbReference type="ChEBI" id="CHEBI:59789"/>
        <dbReference type="ChEBI" id="CHEBI:156461"/>
        <dbReference type="ChEBI" id="CHEBI:172880"/>
    </reaction>
    <physiologicalReaction direction="left-to-right" evidence="6">
        <dbReference type="Rhea" id="RHEA:78472"/>
    </physiologicalReaction>
</comment>
<evidence type="ECO:0000313" key="8">
    <source>
        <dbReference type="EMBL" id="WPK22805.1"/>
    </source>
</evidence>
<comment type="catalytic activity">
    <reaction evidence="3">
        <text>a 5'-end (N(2),N(7)-dimethyl 5'-triphosphoguanosine)-ribonucleoside in snoRNA + S-adenosyl-L-methionine = a 5'-end (N(2),N(2),N(7)-trimethyl 5'-triphosphoguanosine)-ribonucleoside in snoRNA + S-adenosyl-L-homocysteine + H(+)</text>
        <dbReference type="Rhea" id="RHEA:78507"/>
        <dbReference type="Rhea" id="RHEA-COMP:19088"/>
        <dbReference type="Rhea" id="RHEA-COMP:19090"/>
        <dbReference type="ChEBI" id="CHEBI:15378"/>
        <dbReference type="ChEBI" id="CHEBI:57856"/>
        <dbReference type="ChEBI" id="CHEBI:59789"/>
        <dbReference type="ChEBI" id="CHEBI:167623"/>
        <dbReference type="ChEBI" id="CHEBI:172880"/>
    </reaction>
    <physiologicalReaction direction="left-to-right" evidence="3">
        <dbReference type="Rhea" id="RHEA:78508"/>
    </physiologicalReaction>
</comment>
<evidence type="ECO:0000256" key="7">
    <source>
        <dbReference type="ARBA" id="ARBA00049790"/>
    </source>
</evidence>
<dbReference type="InterPro" id="IPR019012">
    <property type="entry name" value="RNA_cap_Gua-N2-MeTrfase"/>
</dbReference>
<dbReference type="KEGG" id="asau:88171087"/>
<dbReference type="Proteomes" id="UP001338582">
    <property type="component" value="Chromosome 1"/>
</dbReference>
<reference evidence="8 9" key="1">
    <citation type="submission" date="2023-10" db="EMBL/GenBank/DDBJ databases">
        <title>Draft Genome Sequence of Candida saopaulonensis from a very Premature Infant with Sepsis.</title>
        <authorList>
            <person name="Ning Y."/>
            <person name="Dai R."/>
            <person name="Xiao M."/>
            <person name="Xu Y."/>
            <person name="Yan Q."/>
            <person name="Zhang L."/>
        </authorList>
    </citation>
    <scope>NUCLEOTIDE SEQUENCE [LARGE SCALE GENOMIC DNA]</scope>
    <source>
        <strain evidence="8 9">19XY460</strain>
    </source>
</reference>
<keyword evidence="9" id="KW-1185">Reference proteome</keyword>
<dbReference type="InterPro" id="IPR029063">
    <property type="entry name" value="SAM-dependent_MTases_sf"/>
</dbReference>
<protein>
    <recommendedName>
        <fullName evidence="1">Trimethylguanosine synthase</fullName>
    </recommendedName>
    <alternativeName>
        <fullName evidence="7">Cap-specific guanine-N(2) methyltransferase</fullName>
    </alternativeName>
</protein>
<comment type="catalytic activity">
    <reaction evidence="4">
        <text>a 5'-end (N(7)-methyl 5'-triphosphoguanosine)-ribonucleoside in snoRNA + S-adenosyl-L-methionine = a 5'-end (N(2),N(7)-dimethyl 5'-triphosphoguanosine)-ribonucleoside in snoRNA + S-adenosyl-L-homocysteine + H(+)</text>
        <dbReference type="Rhea" id="RHEA:78475"/>
        <dbReference type="Rhea" id="RHEA-COMP:19086"/>
        <dbReference type="Rhea" id="RHEA-COMP:19088"/>
        <dbReference type="ChEBI" id="CHEBI:15378"/>
        <dbReference type="ChEBI" id="CHEBI:57856"/>
        <dbReference type="ChEBI" id="CHEBI:59789"/>
        <dbReference type="ChEBI" id="CHEBI:156461"/>
        <dbReference type="ChEBI" id="CHEBI:172880"/>
    </reaction>
    <physiologicalReaction direction="left-to-right" evidence="4">
        <dbReference type="Rhea" id="RHEA:78476"/>
    </physiologicalReaction>
</comment>
<evidence type="ECO:0000313" key="9">
    <source>
        <dbReference type="Proteomes" id="UP001338582"/>
    </source>
</evidence>
<dbReference type="AlphaFoldDB" id="A0AAX4H2H5"/>